<feature type="transmembrane region" description="Helical" evidence="2">
    <location>
        <begin position="528"/>
        <end position="548"/>
    </location>
</feature>
<keyword evidence="2" id="KW-0472">Membrane</keyword>
<dbReference type="InterPro" id="IPR010640">
    <property type="entry name" value="Low_temperature_requirement_A"/>
</dbReference>
<feature type="transmembrane region" description="Helical" evidence="2">
    <location>
        <begin position="270"/>
        <end position="292"/>
    </location>
</feature>
<dbReference type="PANTHER" id="PTHR42101:SF1">
    <property type="entry name" value="LOW TEMPERATURE REQUIREMENT A"/>
    <property type="match status" value="1"/>
</dbReference>
<keyword evidence="2" id="KW-1133">Transmembrane helix</keyword>
<feature type="transmembrane region" description="Helical" evidence="2">
    <location>
        <begin position="204"/>
        <end position="225"/>
    </location>
</feature>
<organism evidence="3 4">
    <name type="scientific">Polyplosphaeria fusca</name>
    <dbReference type="NCBI Taxonomy" id="682080"/>
    <lineage>
        <taxon>Eukaryota</taxon>
        <taxon>Fungi</taxon>
        <taxon>Dikarya</taxon>
        <taxon>Ascomycota</taxon>
        <taxon>Pezizomycotina</taxon>
        <taxon>Dothideomycetes</taxon>
        <taxon>Pleosporomycetidae</taxon>
        <taxon>Pleosporales</taxon>
        <taxon>Tetraplosphaeriaceae</taxon>
        <taxon>Polyplosphaeria</taxon>
    </lineage>
</organism>
<dbReference type="OrthoDB" id="3177213at2759"/>
<feature type="transmembrane region" description="Helical" evidence="2">
    <location>
        <begin position="111"/>
        <end position="129"/>
    </location>
</feature>
<accession>A0A9P4R4J5</accession>
<dbReference type="AlphaFoldDB" id="A0A9P4R4J5"/>
<sequence>MDLARYFSTRRKQSKDGSNQTESHQRRHLPLLATPVNKDVLEVLSSDGSVDLEKLDTHSSSGTLAISKTSSGNPIIYKRHHEASTIELFYDLFFVANLATDEIALINYLKLFTLLWFTWLSVTLFDVRFSVDCLWNRLCKAVQFGVMTGWVFAGPIFDKYDASDDRRSFKAFALVLAISRFTIALQYIVVLIQGRHFRQTLVPVGLSALVYVCSGVAFLTTRFVFASGAIGTKEQVTWFIFAIVEGLLIIGIAIYWRIVSFKYTHLVERMQLLTLIIIGEGIIGMVKSVACIAKGQSHNNGREVGTVIAACLLLVRFSSLYFDQLSHDRFGTIRQQVWVSLHYPLHAAILFCVEGSTSIIVWNSAVQALKWMWTRKPTDMANPAYGFSNDADFINYLNKTMWDIDARFKSKGWNSTYLWDGNLTTIANYTNLYGFQTATWNNRTGNVVNKMFNNAQLFAFESHADTLAKINAVAYTNESAEAHLQAVYDVFNVTVMQFYIGAGAMLLILAIMYWFNKLHKTKYEFGEMIIRTAIGFALILVGVAAVLVNRTTSGFKFQASEWIIAIVVIGFTVGE</sequence>
<evidence type="ECO:0000256" key="1">
    <source>
        <dbReference type="SAM" id="MobiDB-lite"/>
    </source>
</evidence>
<feature type="transmembrane region" description="Helical" evidence="2">
    <location>
        <begin position="498"/>
        <end position="516"/>
    </location>
</feature>
<dbReference type="Pfam" id="PF06772">
    <property type="entry name" value="LtrA"/>
    <property type="match status" value="1"/>
</dbReference>
<feature type="transmembrane region" description="Helical" evidence="2">
    <location>
        <begin position="342"/>
        <end position="366"/>
    </location>
</feature>
<comment type="caution">
    <text evidence="3">The sequence shown here is derived from an EMBL/GenBank/DDBJ whole genome shotgun (WGS) entry which is preliminary data.</text>
</comment>
<dbReference type="EMBL" id="ML996122">
    <property type="protein sequence ID" value="KAF2736703.1"/>
    <property type="molecule type" value="Genomic_DNA"/>
</dbReference>
<keyword evidence="4" id="KW-1185">Reference proteome</keyword>
<proteinExistence type="predicted"/>
<name>A0A9P4R4J5_9PLEO</name>
<dbReference type="PANTHER" id="PTHR42101">
    <property type="entry name" value="CHROMOSOME 16, WHOLE GENOME SHOTGUN SEQUENCE"/>
    <property type="match status" value="1"/>
</dbReference>
<feature type="transmembrane region" description="Helical" evidence="2">
    <location>
        <begin position="169"/>
        <end position="192"/>
    </location>
</feature>
<dbReference type="Proteomes" id="UP000799444">
    <property type="component" value="Unassembled WGS sequence"/>
</dbReference>
<evidence type="ECO:0000313" key="4">
    <source>
        <dbReference type="Proteomes" id="UP000799444"/>
    </source>
</evidence>
<keyword evidence="2" id="KW-0812">Transmembrane</keyword>
<feature type="transmembrane region" description="Helical" evidence="2">
    <location>
        <begin position="141"/>
        <end position="157"/>
    </location>
</feature>
<feature type="transmembrane region" description="Helical" evidence="2">
    <location>
        <begin position="237"/>
        <end position="258"/>
    </location>
</feature>
<feature type="region of interest" description="Disordered" evidence="1">
    <location>
        <begin position="1"/>
        <end position="28"/>
    </location>
</feature>
<gene>
    <name evidence="3" type="ORF">EJ04DRAFT_596014</name>
</gene>
<evidence type="ECO:0000313" key="3">
    <source>
        <dbReference type="EMBL" id="KAF2736703.1"/>
    </source>
</evidence>
<evidence type="ECO:0000256" key="2">
    <source>
        <dbReference type="SAM" id="Phobius"/>
    </source>
</evidence>
<reference evidence="3" key="1">
    <citation type="journal article" date="2020" name="Stud. Mycol.">
        <title>101 Dothideomycetes genomes: a test case for predicting lifestyles and emergence of pathogens.</title>
        <authorList>
            <person name="Haridas S."/>
            <person name="Albert R."/>
            <person name="Binder M."/>
            <person name="Bloem J."/>
            <person name="Labutti K."/>
            <person name="Salamov A."/>
            <person name="Andreopoulos B."/>
            <person name="Baker S."/>
            <person name="Barry K."/>
            <person name="Bills G."/>
            <person name="Bluhm B."/>
            <person name="Cannon C."/>
            <person name="Castanera R."/>
            <person name="Culley D."/>
            <person name="Daum C."/>
            <person name="Ezra D."/>
            <person name="Gonzalez J."/>
            <person name="Henrissat B."/>
            <person name="Kuo A."/>
            <person name="Liang C."/>
            <person name="Lipzen A."/>
            <person name="Lutzoni F."/>
            <person name="Magnuson J."/>
            <person name="Mondo S."/>
            <person name="Nolan M."/>
            <person name="Ohm R."/>
            <person name="Pangilinan J."/>
            <person name="Park H.-J."/>
            <person name="Ramirez L."/>
            <person name="Alfaro M."/>
            <person name="Sun H."/>
            <person name="Tritt A."/>
            <person name="Yoshinaga Y."/>
            <person name="Zwiers L.-H."/>
            <person name="Turgeon B."/>
            <person name="Goodwin S."/>
            <person name="Spatafora J."/>
            <person name="Crous P."/>
            <person name="Grigoriev I."/>
        </authorList>
    </citation>
    <scope>NUCLEOTIDE SEQUENCE</scope>
    <source>
        <strain evidence="3">CBS 125425</strain>
    </source>
</reference>
<protein>
    <submittedName>
        <fullName evidence="3">Uncharacterized protein</fullName>
    </submittedName>
</protein>